<feature type="domain" description="Glycosyl hydrolase family 13 catalytic" evidence="7">
    <location>
        <begin position="13"/>
        <end position="398"/>
    </location>
</feature>
<evidence type="ECO:0000256" key="4">
    <source>
        <dbReference type="ARBA" id="ARBA00022801"/>
    </source>
</evidence>
<dbReference type="Gene3D" id="3.20.20.80">
    <property type="entry name" value="Glycosidases"/>
    <property type="match status" value="1"/>
</dbReference>
<dbReference type="InterPro" id="IPR013776">
    <property type="entry name" value="A-amylase_thermo"/>
</dbReference>
<comment type="similarity">
    <text evidence="2">Belongs to the glycosyl hydrolase 13 family.</text>
</comment>
<dbReference type="InterPro" id="IPR017853">
    <property type="entry name" value="GH"/>
</dbReference>
<comment type="cofactor">
    <cofactor evidence="1">
        <name>Ca(2+)</name>
        <dbReference type="ChEBI" id="CHEBI:29108"/>
    </cofactor>
</comment>
<dbReference type="InterPro" id="IPR006047">
    <property type="entry name" value="GH13_cat_dom"/>
</dbReference>
<dbReference type="Gene3D" id="2.40.30.140">
    <property type="match status" value="1"/>
</dbReference>
<name>A0A1Q8S5M1_9PEZI</name>
<proteinExistence type="inferred from homology"/>
<dbReference type="NCBIfam" id="NF006968">
    <property type="entry name" value="PRK09441.1-1"/>
    <property type="match status" value="1"/>
</dbReference>
<comment type="caution">
    <text evidence="8">The sequence shown here is derived from an EMBL/GenBank/DDBJ whole genome shotgun (WGS) entry which is preliminary data.</text>
</comment>
<dbReference type="Pfam" id="PF00128">
    <property type="entry name" value="Alpha-amylase"/>
    <property type="match status" value="1"/>
</dbReference>
<reference evidence="8 9" key="1">
    <citation type="submission" date="2016-11" db="EMBL/GenBank/DDBJ databases">
        <title>Draft Genome Assembly of Colletotrichum chlorophyti a pathogen of herbaceous plants.</title>
        <authorList>
            <person name="Gan P."/>
            <person name="Narusaka M."/>
            <person name="Tsushima A."/>
            <person name="Narusaka Y."/>
            <person name="Takano Y."/>
            <person name="Shirasu K."/>
        </authorList>
    </citation>
    <scope>NUCLEOTIDE SEQUENCE [LARGE SCALE GENOMIC DNA]</scope>
    <source>
        <strain evidence="8 9">NTL11</strain>
    </source>
</reference>
<dbReference type="SMART" id="SM00642">
    <property type="entry name" value="Aamy"/>
    <property type="match status" value="1"/>
</dbReference>
<dbReference type="SUPFAM" id="SSF51445">
    <property type="entry name" value="(Trans)glycosidases"/>
    <property type="match status" value="1"/>
</dbReference>
<evidence type="ECO:0000256" key="2">
    <source>
        <dbReference type="ARBA" id="ARBA00008061"/>
    </source>
</evidence>
<dbReference type="SUPFAM" id="SSF51011">
    <property type="entry name" value="Glycosyl hydrolase domain"/>
    <property type="match status" value="1"/>
</dbReference>
<dbReference type="Gene3D" id="2.60.40.1180">
    <property type="entry name" value="Golgi alpha-mannosidase II"/>
    <property type="match status" value="1"/>
</dbReference>
<evidence type="ECO:0000313" key="8">
    <source>
        <dbReference type="EMBL" id="OLN96754.1"/>
    </source>
</evidence>
<dbReference type="InterPro" id="IPR013780">
    <property type="entry name" value="Glyco_hydro_b"/>
</dbReference>
<keyword evidence="4" id="KW-0378">Hydrolase</keyword>
<organism evidence="8 9">
    <name type="scientific">Colletotrichum chlorophyti</name>
    <dbReference type="NCBI Taxonomy" id="708187"/>
    <lineage>
        <taxon>Eukaryota</taxon>
        <taxon>Fungi</taxon>
        <taxon>Dikarya</taxon>
        <taxon>Ascomycota</taxon>
        <taxon>Pezizomycotina</taxon>
        <taxon>Sordariomycetes</taxon>
        <taxon>Hypocreomycetidae</taxon>
        <taxon>Glomerellales</taxon>
        <taxon>Glomerellaceae</taxon>
        <taxon>Colletotrichum</taxon>
    </lineage>
</organism>
<evidence type="ECO:0000256" key="5">
    <source>
        <dbReference type="ARBA" id="ARBA00023277"/>
    </source>
</evidence>
<evidence type="ECO:0000256" key="1">
    <source>
        <dbReference type="ARBA" id="ARBA00001913"/>
    </source>
</evidence>
<accession>A0A1Q8S5M1</accession>
<dbReference type="STRING" id="708187.A0A1Q8S5M1"/>
<dbReference type="OrthoDB" id="550577at2759"/>
<keyword evidence="3" id="KW-0479">Metal-binding</keyword>
<sequence>MGDSHRDQTPENDTMFQAFEWNVPGDRLHWKRLISAVPKLKAIGIDNIWLPPGCKAQSADGNGYDIYDLYDLGEFDQKGNKATKWGPKEDLLELCRVAKENDVGIFWDAVLNHKAGADRTERCRAVEVDENDRTKEVSDAYEIEAWLGFDFPGREDKYSSLKWHWEHFSGTDWNQENERKAIYKILGDNKDWSQSVGDENGNADYMMFADIDYSHPEVQADVKNWGVWITKELGLKGFRLDAVQHFSERFTNEWIDNLRDECGEKMFVVGEFWTGETEPMKEWLEKMEHKLSLYDAPLVYNFSNISKTEDADLRKVFDGTLVHEKPVNAVTVVMNHDTQPGQTVETPIEGFFKPLAYSLILLRQEGYPCPFYGDLYGMKKEPEPPACGGKLADLILARKLFAYGSQEDYWDDPNCIGFVRRGTWDRPSGLACIMSNKGPGEIRMAVGEEHKGERWTDLLGWEKGEVMIDDEGYGVFKCSGVSVAVWTNENAEGRKHFPANFDSDIYRDDS</sequence>
<evidence type="ECO:0000313" key="9">
    <source>
        <dbReference type="Proteomes" id="UP000186583"/>
    </source>
</evidence>
<dbReference type="CDD" id="cd11318">
    <property type="entry name" value="AmyAc_bac_fung_AmyA"/>
    <property type="match status" value="1"/>
</dbReference>
<evidence type="ECO:0000256" key="6">
    <source>
        <dbReference type="ARBA" id="ARBA00023295"/>
    </source>
</evidence>
<dbReference type="PIRSF" id="PIRSF001021">
    <property type="entry name" value="Alph-amls_thrmst"/>
    <property type="match status" value="1"/>
</dbReference>
<evidence type="ECO:0000259" key="7">
    <source>
        <dbReference type="SMART" id="SM00642"/>
    </source>
</evidence>
<dbReference type="GO" id="GO:0005509">
    <property type="term" value="F:calcium ion binding"/>
    <property type="evidence" value="ECO:0007669"/>
    <property type="project" value="InterPro"/>
</dbReference>
<evidence type="ECO:0000256" key="3">
    <source>
        <dbReference type="ARBA" id="ARBA00022723"/>
    </source>
</evidence>
<keyword evidence="9" id="KW-1185">Reference proteome</keyword>
<dbReference type="EMBL" id="MPGH01000014">
    <property type="protein sequence ID" value="OLN96754.1"/>
    <property type="molecule type" value="Genomic_DNA"/>
</dbReference>
<dbReference type="AlphaFoldDB" id="A0A1Q8S5M1"/>
<dbReference type="Proteomes" id="UP000186583">
    <property type="component" value="Unassembled WGS sequence"/>
</dbReference>
<keyword evidence="6" id="KW-0326">Glycosidase</keyword>
<keyword evidence="5" id="KW-0119">Carbohydrate metabolism</keyword>
<dbReference type="NCBIfam" id="NF006969">
    <property type="entry name" value="PRK09441.1-2"/>
    <property type="match status" value="1"/>
</dbReference>
<gene>
    <name evidence="8" type="ORF">CCHL11_02342</name>
</gene>
<dbReference type="GO" id="GO:0004553">
    <property type="term" value="F:hydrolase activity, hydrolyzing O-glycosyl compounds"/>
    <property type="evidence" value="ECO:0007669"/>
    <property type="project" value="InterPro"/>
</dbReference>
<protein>
    <submittedName>
        <fullName evidence="8">Glucan 1,4-alpha-maltohexaosidase 1</fullName>
    </submittedName>
</protein>
<dbReference type="PANTHER" id="PTHR43447">
    <property type="entry name" value="ALPHA-AMYLASE"/>
    <property type="match status" value="1"/>
</dbReference>
<dbReference type="GO" id="GO:0005975">
    <property type="term" value="P:carbohydrate metabolic process"/>
    <property type="evidence" value="ECO:0007669"/>
    <property type="project" value="InterPro"/>
</dbReference>